<dbReference type="InterPro" id="IPR017441">
    <property type="entry name" value="Protein_kinase_ATP_BS"/>
</dbReference>
<dbReference type="GO" id="GO:0051301">
    <property type="term" value="P:cell division"/>
    <property type="evidence" value="ECO:0007669"/>
    <property type="project" value="UniProtKB-KW"/>
</dbReference>
<evidence type="ECO:0000313" key="19">
    <source>
        <dbReference type="Proteomes" id="UP001224775"/>
    </source>
</evidence>
<dbReference type="GO" id="GO:0008146">
    <property type="term" value="F:sulfotransferase activity"/>
    <property type="evidence" value="ECO:0007669"/>
    <property type="project" value="InterPro"/>
</dbReference>
<evidence type="ECO:0000256" key="14">
    <source>
        <dbReference type="ARBA" id="ARBA00048367"/>
    </source>
</evidence>
<keyword evidence="6 15" id="KW-0547">Nucleotide-binding</keyword>
<evidence type="ECO:0000256" key="4">
    <source>
        <dbReference type="ARBA" id="ARBA00022527"/>
    </source>
</evidence>
<dbReference type="InterPro" id="IPR011009">
    <property type="entry name" value="Kinase-like_dom_sf"/>
</dbReference>
<dbReference type="GO" id="GO:0010389">
    <property type="term" value="P:regulation of G2/M transition of mitotic cell cycle"/>
    <property type="evidence" value="ECO:0007669"/>
    <property type="project" value="TreeGrafter"/>
</dbReference>
<evidence type="ECO:0000256" key="15">
    <source>
        <dbReference type="PROSITE-ProRule" id="PRU10141"/>
    </source>
</evidence>
<dbReference type="PROSITE" id="PS50011">
    <property type="entry name" value="PROTEIN_KINASE_DOM"/>
    <property type="match status" value="1"/>
</dbReference>
<name>A0AAD8YBR2_9STRA</name>
<dbReference type="SUPFAM" id="SSF52540">
    <property type="entry name" value="P-loop containing nucleoside triphosphate hydrolases"/>
    <property type="match status" value="1"/>
</dbReference>
<evidence type="ECO:0000313" key="18">
    <source>
        <dbReference type="EMBL" id="KAK1742863.1"/>
    </source>
</evidence>
<dbReference type="Gene3D" id="2.60.120.330">
    <property type="entry name" value="B-lactam Antibiotic, Isopenicillin N Synthase, Chain"/>
    <property type="match status" value="1"/>
</dbReference>
<feature type="binding site" evidence="15">
    <location>
        <position position="66"/>
    </location>
    <ligand>
        <name>ATP</name>
        <dbReference type="ChEBI" id="CHEBI:30616"/>
    </ligand>
</feature>
<evidence type="ECO:0000259" key="17">
    <source>
        <dbReference type="PROSITE" id="PS50011"/>
    </source>
</evidence>
<evidence type="ECO:0000256" key="6">
    <source>
        <dbReference type="ARBA" id="ARBA00022741"/>
    </source>
</evidence>
<dbReference type="InterPro" id="IPR008271">
    <property type="entry name" value="Ser/Thr_kinase_AS"/>
</dbReference>
<dbReference type="GO" id="GO:0000307">
    <property type="term" value="C:cyclin-dependent protein kinase holoenzyme complex"/>
    <property type="evidence" value="ECO:0007669"/>
    <property type="project" value="TreeGrafter"/>
</dbReference>
<dbReference type="InterPro" id="IPR000719">
    <property type="entry name" value="Prot_kinase_dom"/>
</dbReference>
<organism evidence="18 19">
    <name type="scientific">Skeletonema marinoi</name>
    <dbReference type="NCBI Taxonomy" id="267567"/>
    <lineage>
        <taxon>Eukaryota</taxon>
        <taxon>Sar</taxon>
        <taxon>Stramenopiles</taxon>
        <taxon>Ochrophyta</taxon>
        <taxon>Bacillariophyta</taxon>
        <taxon>Coscinodiscophyceae</taxon>
        <taxon>Thalassiosirophycidae</taxon>
        <taxon>Thalassiosirales</taxon>
        <taxon>Skeletonemataceae</taxon>
        <taxon>Skeletonema</taxon>
        <taxon>Skeletonema marinoi-dohrnii complex</taxon>
    </lineage>
</organism>
<dbReference type="Pfam" id="PF05118">
    <property type="entry name" value="Asp_Arg_Hydrox"/>
    <property type="match status" value="1"/>
</dbReference>
<evidence type="ECO:0000256" key="7">
    <source>
        <dbReference type="ARBA" id="ARBA00022777"/>
    </source>
</evidence>
<proteinExistence type="inferred from homology"/>
<keyword evidence="18" id="KW-0132">Cell division</keyword>
<dbReference type="Gene3D" id="3.40.50.300">
    <property type="entry name" value="P-loop containing nucleotide triphosphate hydrolases"/>
    <property type="match status" value="1"/>
</dbReference>
<keyword evidence="8 15" id="KW-0067">ATP-binding</keyword>
<dbReference type="InterPro" id="IPR000863">
    <property type="entry name" value="Sulfotransferase_dom"/>
</dbReference>
<gene>
    <name evidence="18" type="ORF">QTG54_006460</name>
</gene>
<sequence>MADDMRMDGQDDRDNNQRRTNAAAQAIPDDEPALEGYNRTDLIGQGAYGTVYRGTQRATNRTVAIKRIPYADSTPEGGVPCNVIREISLLRELTHNNVVQLLDVIQATPGGGLYLVFEYVSHDLKTFMDGRQQSDDIRERIGLPQPMVKSFMQQILNGVGYCHTHRVLHRDLKPHNLLISADGSTLKLADFGLARLSGLPNGPYTYEVVTLWYRAPELLLGASRYSAAVDVWSVGCIFAEMATGLPLFPGRSDIDQLIKIFQRRGTPNPNSNWHGVDRLPHFNPEFPKWNERPITDFVPYESLGSNNAADLLTNLLQYDPDRRLVCRQALQHPPPLQQQRFYDLYLLKELLIESTAAKMELELIVVEPAKMGETPPAEIAKQHKEARRLVESQMPCAPRVNHGEVPEEWKLKPTCPYPSTPPINPNSQDEVEVRNNINYIDWCISSRGQIDVSPIVKLISEGVNEPAPLPPKSENDKPKNGTKTKPAKKMFGVTVNNAKASKPIPSTNLWNEQNAAKDNVSITRPSHDKWGIKKIVLMFCDDFLHTTYTLPWYQEGNKTGKQMHAAVQPILDCLGIQKSQLVRCLLAALPPGVTIPVHHDTGEWVRYTHRVHVPIIVPDPTKVLFRCGPTEQSLERVDCTPGHVFEMNNQAKHAVSNTGDEFRVHLILDYVNPSFFEMRKEQNCPVRRVDLSPGEVLTQTRRSIDRVLEAGTKQYPQFLILGAQKAGTTSLYEYINQHPWVVKAKRRETHCLDWRWSDDAKSTNERRKHCLSFYHAEAMKQYPSLMTGDSTPSYLIDYYRVIPRLKECFHHNPKLMIMTRDPIKRAISHYVMVTSKDGTPEQLAARGSEWREKTLEEVFEQDVQHMKEDGLLPYWNLETKTFDRDVFEKFIDSREEDEAWERYVTTRIPLSSGSYAPLARGLYAVQCRQWLRSFPKDNFLIMKLEDMSSDSKGVQCVVNRTMEFLSLPRFEIPDAEKKNSREYEDPLSGKDELREWLERFFAPHNKRFAKMMIDEMGYEEEDWDNLWNY</sequence>
<dbReference type="EC" id="2.7.11.22" evidence="3"/>
<keyword evidence="4" id="KW-0723">Serine/threonine-protein kinase</keyword>
<dbReference type="GO" id="GO:0010468">
    <property type="term" value="P:regulation of gene expression"/>
    <property type="evidence" value="ECO:0007669"/>
    <property type="project" value="TreeGrafter"/>
</dbReference>
<dbReference type="CDD" id="cd07829">
    <property type="entry name" value="STKc_CDK_like"/>
    <property type="match status" value="1"/>
</dbReference>
<dbReference type="Proteomes" id="UP001224775">
    <property type="component" value="Unassembled WGS sequence"/>
</dbReference>
<dbReference type="Gene3D" id="3.30.200.20">
    <property type="entry name" value="Phosphorylase Kinase, domain 1"/>
    <property type="match status" value="1"/>
</dbReference>
<dbReference type="GO" id="GO:0004693">
    <property type="term" value="F:cyclin-dependent protein serine/threonine kinase activity"/>
    <property type="evidence" value="ECO:0007669"/>
    <property type="project" value="UniProtKB-EC"/>
</dbReference>
<dbReference type="PROSITE" id="PS00107">
    <property type="entry name" value="PROTEIN_KINASE_ATP"/>
    <property type="match status" value="1"/>
</dbReference>
<evidence type="ECO:0000256" key="10">
    <source>
        <dbReference type="ARBA" id="ARBA00039612"/>
    </source>
</evidence>
<dbReference type="GO" id="GO:0005524">
    <property type="term" value="F:ATP binding"/>
    <property type="evidence" value="ECO:0007669"/>
    <property type="project" value="UniProtKB-UniRule"/>
</dbReference>
<evidence type="ECO:0000256" key="8">
    <source>
        <dbReference type="ARBA" id="ARBA00022840"/>
    </source>
</evidence>
<evidence type="ECO:0000256" key="5">
    <source>
        <dbReference type="ARBA" id="ARBA00022679"/>
    </source>
</evidence>
<keyword evidence="18" id="KW-0131">Cell cycle</keyword>
<feature type="domain" description="Protein kinase" evidence="17">
    <location>
        <begin position="37"/>
        <end position="335"/>
    </location>
</feature>
<dbReference type="EMBL" id="JATAAI010000010">
    <property type="protein sequence ID" value="KAK1742863.1"/>
    <property type="molecule type" value="Genomic_DNA"/>
</dbReference>
<comment type="similarity">
    <text evidence="1">Belongs to the protein kinase superfamily. CMGC Ser/Thr protein kinase family. CDC2/CDKX subfamily.</text>
</comment>
<comment type="catalytic activity">
    <reaction evidence="14">
        <text>L-seryl-[protein] + ATP = O-phospho-L-seryl-[protein] + ADP + H(+)</text>
        <dbReference type="Rhea" id="RHEA:17989"/>
        <dbReference type="Rhea" id="RHEA-COMP:9863"/>
        <dbReference type="Rhea" id="RHEA-COMP:11604"/>
        <dbReference type="ChEBI" id="CHEBI:15378"/>
        <dbReference type="ChEBI" id="CHEBI:29999"/>
        <dbReference type="ChEBI" id="CHEBI:30616"/>
        <dbReference type="ChEBI" id="CHEBI:83421"/>
        <dbReference type="ChEBI" id="CHEBI:456216"/>
        <dbReference type="EC" id="2.7.11.22"/>
    </reaction>
</comment>
<evidence type="ECO:0000256" key="1">
    <source>
        <dbReference type="ARBA" id="ARBA00006485"/>
    </source>
</evidence>
<evidence type="ECO:0000256" key="11">
    <source>
        <dbReference type="ARBA" id="ARBA00041902"/>
    </source>
</evidence>
<feature type="region of interest" description="Disordered" evidence="16">
    <location>
        <begin position="463"/>
        <end position="486"/>
    </location>
</feature>
<dbReference type="FunFam" id="3.30.200.20:FF:000124">
    <property type="entry name" value="Cyclin-dependent kinase 4"/>
    <property type="match status" value="1"/>
</dbReference>
<dbReference type="InterPro" id="IPR027443">
    <property type="entry name" value="IPNS-like_sf"/>
</dbReference>
<dbReference type="SUPFAM" id="SSF51197">
    <property type="entry name" value="Clavaminate synthase-like"/>
    <property type="match status" value="1"/>
</dbReference>
<dbReference type="PANTHER" id="PTHR24056">
    <property type="entry name" value="CELL DIVISION PROTEIN KINASE"/>
    <property type="match status" value="1"/>
</dbReference>
<evidence type="ECO:0000256" key="12">
    <source>
        <dbReference type="ARBA" id="ARBA00042858"/>
    </source>
</evidence>
<comment type="subunit">
    <text evidence="9">May form a complex composed of at least the catalytic subunit CRK2 and a cyclin.</text>
</comment>
<dbReference type="Gene3D" id="1.10.510.10">
    <property type="entry name" value="Transferase(Phosphotransferase) domain 1"/>
    <property type="match status" value="1"/>
</dbReference>
<dbReference type="GO" id="GO:0030332">
    <property type="term" value="F:cyclin binding"/>
    <property type="evidence" value="ECO:0007669"/>
    <property type="project" value="TreeGrafter"/>
</dbReference>
<dbReference type="AlphaFoldDB" id="A0AAD8YBR2"/>
<dbReference type="InterPro" id="IPR007803">
    <property type="entry name" value="Asp/Arg/Pro-Hydrxlase"/>
</dbReference>
<comment type="caution">
    <text evidence="18">The sequence shown here is derived from an EMBL/GenBank/DDBJ whole genome shotgun (WGS) entry which is preliminary data.</text>
</comment>
<evidence type="ECO:0000256" key="2">
    <source>
        <dbReference type="ARBA" id="ARBA00007730"/>
    </source>
</evidence>
<dbReference type="PANTHER" id="PTHR24056:SF254">
    <property type="entry name" value="CYCLIN-DEPENDENT KINASE 2"/>
    <property type="match status" value="1"/>
</dbReference>
<evidence type="ECO:0000256" key="9">
    <source>
        <dbReference type="ARBA" id="ARBA00038543"/>
    </source>
</evidence>
<dbReference type="Pfam" id="PF00069">
    <property type="entry name" value="Pkinase"/>
    <property type="match status" value="1"/>
</dbReference>
<dbReference type="Pfam" id="PF00685">
    <property type="entry name" value="Sulfotransfer_1"/>
    <property type="match status" value="1"/>
</dbReference>
<feature type="compositionally biased region" description="Basic and acidic residues" evidence="16">
    <location>
        <begin position="1"/>
        <end position="17"/>
    </location>
</feature>
<reference evidence="18" key="1">
    <citation type="submission" date="2023-06" db="EMBL/GenBank/DDBJ databases">
        <title>Survivors Of The Sea: Transcriptome response of Skeletonema marinoi to long-term dormancy.</title>
        <authorList>
            <person name="Pinder M.I.M."/>
            <person name="Kourtchenko O."/>
            <person name="Robertson E.K."/>
            <person name="Larsson T."/>
            <person name="Maumus F."/>
            <person name="Osuna-Cruz C.M."/>
            <person name="Vancaester E."/>
            <person name="Stenow R."/>
            <person name="Vandepoele K."/>
            <person name="Ploug H."/>
            <person name="Bruchert V."/>
            <person name="Godhe A."/>
            <person name="Topel M."/>
        </authorList>
    </citation>
    <scope>NUCLEOTIDE SEQUENCE</scope>
    <source>
        <strain evidence="18">R05AC</strain>
    </source>
</reference>
<dbReference type="SUPFAM" id="SSF56112">
    <property type="entry name" value="Protein kinase-like (PK-like)"/>
    <property type="match status" value="1"/>
</dbReference>
<keyword evidence="5 18" id="KW-0808">Transferase</keyword>
<comment type="catalytic activity">
    <reaction evidence="13">
        <text>L-threonyl-[protein] + ATP = O-phospho-L-threonyl-[protein] + ADP + H(+)</text>
        <dbReference type="Rhea" id="RHEA:46608"/>
        <dbReference type="Rhea" id="RHEA-COMP:11060"/>
        <dbReference type="Rhea" id="RHEA-COMP:11605"/>
        <dbReference type="ChEBI" id="CHEBI:15378"/>
        <dbReference type="ChEBI" id="CHEBI:30013"/>
        <dbReference type="ChEBI" id="CHEBI:30616"/>
        <dbReference type="ChEBI" id="CHEBI:61977"/>
        <dbReference type="ChEBI" id="CHEBI:456216"/>
        <dbReference type="EC" id="2.7.11.22"/>
    </reaction>
</comment>
<dbReference type="SMART" id="SM00220">
    <property type="entry name" value="S_TKc"/>
    <property type="match status" value="1"/>
</dbReference>
<dbReference type="GO" id="GO:0000082">
    <property type="term" value="P:G1/S transition of mitotic cell cycle"/>
    <property type="evidence" value="ECO:0007669"/>
    <property type="project" value="TreeGrafter"/>
</dbReference>
<accession>A0AAD8YBR2</accession>
<evidence type="ECO:0000256" key="13">
    <source>
        <dbReference type="ARBA" id="ARBA00047811"/>
    </source>
</evidence>
<comment type="similarity">
    <text evidence="2">Belongs to the aspartyl/asparaginyl beta-hydroxylase family.</text>
</comment>
<feature type="region of interest" description="Disordered" evidence="16">
    <location>
        <begin position="1"/>
        <end position="35"/>
    </location>
</feature>
<dbReference type="InterPro" id="IPR050108">
    <property type="entry name" value="CDK"/>
</dbReference>
<dbReference type="GO" id="GO:0005737">
    <property type="term" value="C:cytoplasm"/>
    <property type="evidence" value="ECO:0007669"/>
    <property type="project" value="TreeGrafter"/>
</dbReference>
<evidence type="ECO:0000256" key="16">
    <source>
        <dbReference type="SAM" id="MobiDB-lite"/>
    </source>
</evidence>
<keyword evidence="7" id="KW-0418">Kinase</keyword>
<dbReference type="GO" id="GO:0007165">
    <property type="term" value="P:signal transduction"/>
    <property type="evidence" value="ECO:0007669"/>
    <property type="project" value="TreeGrafter"/>
</dbReference>
<dbReference type="InterPro" id="IPR027417">
    <property type="entry name" value="P-loop_NTPase"/>
</dbReference>
<dbReference type="GO" id="GO:0005634">
    <property type="term" value="C:nucleus"/>
    <property type="evidence" value="ECO:0007669"/>
    <property type="project" value="TreeGrafter"/>
</dbReference>
<dbReference type="FunFam" id="1.10.510.10:FF:000574">
    <property type="entry name" value="Cell division related protein kinase 2"/>
    <property type="match status" value="1"/>
</dbReference>
<evidence type="ECO:0000256" key="3">
    <source>
        <dbReference type="ARBA" id="ARBA00012425"/>
    </source>
</evidence>
<protein>
    <recommendedName>
        <fullName evidence="10">Cyclin-dependent kinase 2 homolog</fullName>
        <ecNumber evidence="3">2.7.11.22</ecNumber>
    </recommendedName>
    <alternativeName>
        <fullName evidence="11">Cell division control protein 2 homolog</fullName>
    </alternativeName>
    <alternativeName>
        <fullName evidence="12">cdc2-related kinase 2</fullName>
    </alternativeName>
</protein>
<keyword evidence="19" id="KW-1185">Reference proteome</keyword>
<dbReference type="PROSITE" id="PS00108">
    <property type="entry name" value="PROTEIN_KINASE_ST"/>
    <property type="match status" value="1"/>
</dbReference>